<organism evidence="5 6">
    <name type="scientific">Lates calcarifer</name>
    <name type="common">Barramundi</name>
    <name type="synonym">Holocentrus calcarifer</name>
    <dbReference type="NCBI Taxonomy" id="8187"/>
    <lineage>
        <taxon>Eukaryota</taxon>
        <taxon>Metazoa</taxon>
        <taxon>Chordata</taxon>
        <taxon>Craniata</taxon>
        <taxon>Vertebrata</taxon>
        <taxon>Euteleostomi</taxon>
        <taxon>Actinopterygii</taxon>
        <taxon>Neopterygii</taxon>
        <taxon>Teleostei</taxon>
        <taxon>Neoteleostei</taxon>
        <taxon>Acanthomorphata</taxon>
        <taxon>Carangaria</taxon>
        <taxon>Carangaria incertae sedis</taxon>
        <taxon>Centropomidae</taxon>
        <taxon>Lates</taxon>
    </lineage>
</organism>
<keyword evidence="3" id="KW-0472">Membrane</keyword>
<dbReference type="GO" id="GO:0004843">
    <property type="term" value="F:cysteine-type deubiquitinase activity"/>
    <property type="evidence" value="ECO:0007669"/>
    <property type="project" value="UniProtKB-UniRule"/>
</dbReference>
<reference evidence="6" key="1">
    <citation type="submission" date="2025-08" db="UniProtKB">
        <authorList>
            <consortium name="RefSeq"/>
        </authorList>
    </citation>
    <scope>IDENTIFICATION</scope>
    <source>
        <tissue evidence="6">Brain</tissue>
    </source>
</reference>
<dbReference type="Proteomes" id="UP000694890">
    <property type="component" value="Linkage group LG14"/>
</dbReference>
<evidence type="ECO:0000259" key="4">
    <source>
        <dbReference type="PROSITE" id="PS50235"/>
    </source>
</evidence>
<dbReference type="PANTHER" id="PTHR24006:SF899">
    <property type="entry name" value="UBIQUITIN CARBOXYL-TERMINAL HYDROLASE"/>
    <property type="match status" value="1"/>
</dbReference>
<feature type="region of interest" description="Disordered" evidence="2">
    <location>
        <begin position="334"/>
        <end position="362"/>
    </location>
</feature>
<proteinExistence type="inferred from homology"/>
<name>A0AAJ7QLX6_LATCA</name>
<feature type="domain" description="USP" evidence="4">
    <location>
        <begin position="8"/>
        <end position="284"/>
    </location>
</feature>
<dbReference type="AlphaFoldDB" id="A0AAJ7QLX6"/>
<evidence type="ECO:0000256" key="2">
    <source>
        <dbReference type="SAM" id="MobiDB-lite"/>
    </source>
</evidence>
<dbReference type="PROSITE" id="PS00973">
    <property type="entry name" value="USP_2"/>
    <property type="match status" value="1"/>
</dbReference>
<dbReference type="Gene3D" id="3.90.70.10">
    <property type="entry name" value="Cysteine proteinases"/>
    <property type="match status" value="1"/>
</dbReference>
<dbReference type="InterPro" id="IPR038765">
    <property type="entry name" value="Papain-like_cys_pep_sf"/>
</dbReference>
<sequence length="433" mass="49848">MKSQRPHHGLYNQGATCYLNSVLQVLFMTPEIHDRLRQLDESQITGTDKELSNIFEKLKQTTCGTENITEILGIKDVHQQRDAAECLELILRKVSPQASEVFRGKLTETTKCFEGHIIIEETNPFWTLPLSLKDRDDTTYSVEKGFKRIFKKKSYSGNNLVYCNECKKKTEATSGCEMERWPQILTLLLKRFEFDHYTMSHVKSNRCVDVPLTLQREKKKYTLYGMVNHMGDLGGGHYTATVLSCDNNTWFEFNDERVTEVRQSFAEDEPYSSGTVYLLTYRVSQMPVETNSENEVNENQHTGEKENGQMGPSEVNKLQERTVFKIETPSLQAGGEDISVGETSHDTDVETGNSCGVPSEAKRSRYEEAQENPSQVLHLLHEELNTQSNQVRILHMSRREHQRWDTQLVIHFLITLIFCWLLIVTFFLVATLL</sequence>
<dbReference type="PANTHER" id="PTHR24006">
    <property type="entry name" value="UBIQUITIN CARBOXYL-TERMINAL HYDROLASE"/>
    <property type="match status" value="1"/>
</dbReference>
<dbReference type="KEGG" id="lcf:108902219"/>
<dbReference type="GeneID" id="108902219"/>
<keyword evidence="3" id="KW-0812">Transmembrane</keyword>
<dbReference type="CDD" id="cd02257">
    <property type="entry name" value="Peptidase_C19"/>
    <property type="match status" value="1"/>
</dbReference>
<feature type="compositionally biased region" description="Low complexity" evidence="2">
    <location>
        <begin position="289"/>
        <end position="299"/>
    </location>
</feature>
<keyword evidence="1" id="KW-0833">Ubl conjugation pathway</keyword>
<dbReference type="EC" id="3.4.19.12" evidence="1"/>
<comment type="similarity">
    <text evidence="1">Belongs to the peptidase C19 family.</text>
</comment>
<keyword evidence="1" id="KW-0788">Thiol protease</keyword>
<dbReference type="InterPro" id="IPR050164">
    <property type="entry name" value="Peptidase_C19"/>
</dbReference>
<feature type="transmembrane region" description="Helical" evidence="3">
    <location>
        <begin position="408"/>
        <end position="430"/>
    </location>
</feature>
<evidence type="ECO:0000256" key="1">
    <source>
        <dbReference type="RuleBase" id="RU366025"/>
    </source>
</evidence>
<protein>
    <recommendedName>
        <fullName evidence="1">Ubiquitin carboxyl-terminal hydrolase</fullName>
        <ecNumber evidence="1">3.4.19.12</ecNumber>
    </recommendedName>
</protein>
<dbReference type="GO" id="GO:0005634">
    <property type="term" value="C:nucleus"/>
    <property type="evidence" value="ECO:0007669"/>
    <property type="project" value="TreeGrafter"/>
</dbReference>
<dbReference type="SUPFAM" id="SSF54001">
    <property type="entry name" value="Cysteine proteinases"/>
    <property type="match status" value="1"/>
</dbReference>
<evidence type="ECO:0000313" key="5">
    <source>
        <dbReference type="Proteomes" id="UP000694890"/>
    </source>
</evidence>
<dbReference type="Pfam" id="PF00443">
    <property type="entry name" value="UCH"/>
    <property type="match status" value="1"/>
</dbReference>
<evidence type="ECO:0000313" key="6">
    <source>
        <dbReference type="RefSeq" id="XP_018559507.2"/>
    </source>
</evidence>
<dbReference type="GO" id="GO:0005829">
    <property type="term" value="C:cytosol"/>
    <property type="evidence" value="ECO:0007669"/>
    <property type="project" value="TreeGrafter"/>
</dbReference>
<dbReference type="InterPro" id="IPR028889">
    <property type="entry name" value="USP"/>
</dbReference>
<dbReference type="GO" id="GO:0006508">
    <property type="term" value="P:proteolysis"/>
    <property type="evidence" value="ECO:0007669"/>
    <property type="project" value="UniProtKB-KW"/>
</dbReference>
<dbReference type="PROSITE" id="PS00972">
    <property type="entry name" value="USP_1"/>
    <property type="match status" value="1"/>
</dbReference>
<keyword evidence="3" id="KW-1133">Transmembrane helix</keyword>
<dbReference type="InterPro" id="IPR018200">
    <property type="entry name" value="USP_CS"/>
</dbReference>
<keyword evidence="1" id="KW-0645">Protease</keyword>
<dbReference type="InterPro" id="IPR001394">
    <property type="entry name" value="Peptidase_C19_UCH"/>
</dbReference>
<dbReference type="RefSeq" id="XP_018559507.2">
    <property type="nucleotide sequence ID" value="XM_018703991.2"/>
</dbReference>
<comment type="catalytic activity">
    <reaction evidence="1">
        <text>Thiol-dependent hydrolysis of ester, thioester, amide, peptide and isopeptide bonds formed by the C-terminal Gly of ubiquitin (a 76-residue protein attached to proteins as an intracellular targeting signal).</text>
        <dbReference type="EC" id="3.4.19.12"/>
    </reaction>
</comment>
<accession>A0AAJ7QLX6</accession>
<dbReference type="GO" id="GO:0016579">
    <property type="term" value="P:protein deubiquitination"/>
    <property type="evidence" value="ECO:0007669"/>
    <property type="project" value="InterPro"/>
</dbReference>
<gene>
    <name evidence="6" type="primary">LOC108902219</name>
</gene>
<keyword evidence="1 6" id="KW-0378">Hydrolase</keyword>
<feature type="region of interest" description="Disordered" evidence="2">
    <location>
        <begin position="289"/>
        <end position="312"/>
    </location>
</feature>
<evidence type="ECO:0000256" key="3">
    <source>
        <dbReference type="SAM" id="Phobius"/>
    </source>
</evidence>
<dbReference type="PROSITE" id="PS50235">
    <property type="entry name" value="USP_3"/>
    <property type="match status" value="1"/>
</dbReference>